<gene>
    <name evidence="4" type="ordered locus">Slip_1405</name>
</gene>
<feature type="region of interest" description="Disordered" evidence="1">
    <location>
        <begin position="47"/>
        <end position="74"/>
    </location>
</feature>
<dbReference type="RefSeq" id="WP_013175570.1">
    <property type="nucleotide sequence ID" value="NC_014220.1"/>
</dbReference>
<feature type="transmembrane region" description="Helical" evidence="2">
    <location>
        <begin position="128"/>
        <end position="147"/>
    </location>
</feature>
<evidence type="ECO:0000256" key="2">
    <source>
        <dbReference type="SAM" id="Phobius"/>
    </source>
</evidence>
<feature type="transmembrane region" description="Helical" evidence="2">
    <location>
        <begin position="216"/>
        <end position="237"/>
    </location>
</feature>
<reference evidence="4 5" key="2">
    <citation type="journal article" date="2010" name="Stand. Genomic Sci.">
        <title>Complete genome sequence of Syntrophothermus lipocalidus type strain (TGB-C1).</title>
        <authorList>
            <person name="Djao O.D."/>
            <person name="Zhang X."/>
            <person name="Lucas S."/>
            <person name="Lapidus A."/>
            <person name="Del Rio T.G."/>
            <person name="Nolan M."/>
            <person name="Tice H."/>
            <person name="Cheng J.F."/>
            <person name="Han C."/>
            <person name="Tapia R."/>
            <person name="Goodwin L."/>
            <person name="Pitluck S."/>
            <person name="Liolios K."/>
            <person name="Ivanova N."/>
            <person name="Mavromatis K."/>
            <person name="Mikhailova N."/>
            <person name="Ovchinnikova G."/>
            <person name="Pati A."/>
            <person name="Brambilla E."/>
            <person name="Chen A."/>
            <person name="Palaniappan K."/>
            <person name="Land M."/>
            <person name="Hauser L."/>
            <person name="Chang Y.J."/>
            <person name="Jeffries C.D."/>
            <person name="Rohde M."/>
            <person name="Sikorski J."/>
            <person name="Spring S."/>
            <person name="Goker M."/>
            <person name="Detter J.C."/>
            <person name="Woyke T."/>
            <person name="Bristow J."/>
            <person name="Eisen J.A."/>
            <person name="Markowitz V."/>
            <person name="Hugenholtz P."/>
            <person name="Kyrpides N.C."/>
            <person name="Klenk H.P."/>
        </authorList>
    </citation>
    <scope>NUCLEOTIDE SEQUENCE [LARGE SCALE GENOMIC DNA]</scope>
    <source>
        <strain evidence="5">DSM 12680 / TGB-C1</strain>
    </source>
</reference>
<accession>D7CN83</accession>
<evidence type="ECO:0000259" key="3">
    <source>
        <dbReference type="Pfam" id="PF13240"/>
    </source>
</evidence>
<dbReference type="STRING" id="643648.Slip_1405"/>
<feature type="transmembrane region" description="Helical" evidence="2">
    <location>
        <begin position="323"/>
        <end position="344"/>
    </location>
</feature>
<proteinExistence type="predicted"/>
<dbReference type="OrthoDB" id="2080287at2"/>
<dbReference type="Pfam" id="PF13240">
    <property type="entry name" value="Zn_Ribbon_1"/>
    <property type="match status" value="1"/>
</dbReference>
<evidence type="ECO:0000256" key="1">
    <source>
        <dbReference type="SAM" id="MobiDB-lite"/>
    </source>
</evidence>
<dbReference type="InterPro" id="IPR026870">
    <property type="entry name" value="Zinc_ribbon_dom"/>
</dbReference>
<dbReference type="AlphaFoldDB" id="D7CN83"/>
<dbReference type="HOGENOM" id="CLU_064904_0_0_9"/>
<organism evidence="4 5">
    <name type="scientific">Syntrophothermus lipocalidus (strain DSM 12680 / TGB-C1)</name>
    <dbReference type="NCBI Taxonomy" id="643648"/>
    <lineage>
        <taxon>Bacteria</taxon>
        <taxon>Bacillati</taxon>
        <taxon>Bacillota</taxon>
        <taxon>Clostridia</taxon>
        <taxon>Eubacteriales</taxon>
        <taxon>Syntrophomonadaceae</taxon>
        <taxon>Syntrophothermus</taxon>
    </lineage>
</organism>
<feature type="domain" description="Zinc-ribbon" evidence="3">
    <location>
        <begin position="2"/>
        <end position="24"/>
    </location>
</feature>
<evidence type="ECO:0000313" key="5">
    <source>
        <dbReference type="Proteomes" id="UP000000378"/>
    </source>
</evidence>
<keyword evidence="2" id="KW-0812">Transmembrane</keyword>
<keyword evidence="5" id="KW-1185">Reference proteome</keyword>
<reference evidence="5" key="1">
    <citation type="journal article" date="2010" name="Stand. Genomic Sci.">
        <title>Complete genome sequence of Syntrophothermus lipocalidus type strain (TGB-C1T).</title>
        <authorList>
            <consortium name="US DOE Joint Genome Institute (JGI-PGF)"/>
            <person name="Djao O."/>
            <person name="Zhang X."/>
            <person name="Lucas S."/>
            <person name="Lapidus A."/>
            <person name="Glavina Del Rio T."/>
            <person name="Nolan M."/>
            <person name="Tice H."/>
            <person name="Cheng J."/>
            <person name="Han C."/>
            <person name="Tapia R."/>
            <person name="Goodwin L."/>
            <person name="Pitluck S."/>
            <person name="Liolios K."/>
            <person name="Ivanova N."/>
            <person name="Mavromatis K."/>
            <person name="Mikhailova N."/>
            <person name="Ovchinnikova G."/>
            <person name="Pati A."/>
            <person name="Brambilla E."/>
            <person name="Chen A."/>
            <person name="Palaniappan K."/>
            <person name="Land M."/>
            <person name="Hauser L."/>
            <person name="Chang Y."/>
            <person name="Jeffries C."/>
            <person name="Rohde M."/>
            <person name="Sikorski J."/>
            <person name="Spring S."/>
            <person name="Goker M."/>
            <person name="Detter J."/>
            <person name="Woyke T."/>
            <person name="Bristow J."/>
            <person name="Eisen J."/>
            <person name="Markowitz V."/>
            <person name="Hugenholtz P."/>
            <person name="Kyrpides N."/>
            <person name="Klenk H."/>
        </authorList>
    </citation>
    <scope>NUCLEOTIDE SEQUENCE [LARGE SCALE GENOMIC DNA]</scope>
    <source>
        <strain evidence="5">DSM 12680 / TGB-C1</strain>
    </source>
</reference>
<protein>
    <recommendedName>
        <fullName evidence="3">Zinc-ribbon domain-containing protein</fullName>
    </recommendedName>
</protein>
<dbReference type="eggNOG" id="ENOG502Z84N">
    <property type="taxonomic scope" value="Bacteria"/>
</dbReference>
<dbReference type="KEGG" id="slp:Slip_1405"/>
<feature type="transmembrane region" description="Helical" evidence="2">
    <location>
        <begin position="288"/>
        <end position="311"/>
    </location>
</feature>
<dbReference type="Proteomes" id="UP000000378">
    <property type="component" value="Chromosome"/>
</dbReference>
<keyword evidence="2" id="KW-0472">Membrane</keyword>
<name>D7CN83_SYNLT</name>
<keyword evidence="2" id="KW-1133">Transmembrane helix</keyword>
<evidence type="ECO:0000313" key="4">
    <source>
        <dbReference type="EMBL" id="ADI02168.1"/>
    </source>
</evidence>
<sequence length="402" mass="42521">MFCPQCGAKADTRARYCVNCGSPLPAGEAQTLADEATSLGSEIVTSNGSINSGTLDSSGSPEVTTSGHDGGGTTPPRANVSAVGLFFQTLPYVFLRIIAYLAFALVLLVFLGLMGAVGLLTARFFQSAGLPLAVVGLIAFMGAWALAVLAQRYVLYLVRIAHVAVITEVVTKGRLPEGTNQVAYGKEKVLKHFGSASALFVVDQLVAGTVRQVLNWLTQAAGCLANIPGLGLIIGILRRILNLAATYIDEAVMSYILRREDENVYQAACDGVVLYAQSWRQLLGTATWCVLIVTCIWVVSFLLILFPLLGVAKGLTPEPGLQALYGFVGLLAAFVLANVIKWALIDPIATVGMVLTYNRAIQGQVPSHDLRATINSVSGRFRELVHKATSTPPGDSGPPVSG</sequence>
<dbReference type="EMBL" id="CP002048">
    <property type="protein sequence ID" value="ADI02168.1"/>
    <property type="molecule type" value="Genomic_DNA"/>
</dbReference>
<feature type="compositionally biased region" description="Polar residues" evidence="1">
    <location>
        <begin position="47"/>
        <end position="67"/>
    </location>
</feature>
<feature type="transmembrane region" description="Helical" evidence="2">
    <location>
        <begin position="97"/>
        <end position="121"/>
    </location>
</feature>